<name>A0A8H7Q0W5_9FUNG</name>
<reference evidence="2" key="1">
    <citation type="submission" date="2020-12" db="EMBL/GenBank/DDBJ databases">
        <title>Metabolic potential, ecology and presence of endohyphal bacteria is reflected in genomic diversity of Mucoromycotina.</title>
        <authorList>
            <person name="Muszewska A."/>
            <person name="Okrasinska A."/>
            <person name="Steczkiewicz K."/>
            <person name="Drgas O."/>
            <person name="Orlowska M."/>
            <person name="Perlinska-Lenart U."/>
            <person name="Aleksandrzak-Piekarczyk T."/>
            <person name="Szatraj K."/>
            <person name="Zielenkiewicz U."/>
            <person name="Pilsyk S."/>
            <person name="Malc E."/>
            <person name="Mieczkowski P."/>
            <person name="Kruszewska J.S."/>
            <person name="Biernat P."/>
            <person name="Pawlowska J."/>
        </authorList>
    </citation>
    <scope>NUCLEOTIDE SEQUENCE</scope>
    <source>
        <strain evidence="2">WA0000051536</strain>
    </source>
</reference>
<dbReference type="Proteomes" id="UP000612746">
    <property type="component" value="Unassembled WGS sequence"/>
</dbReference>
<organism evidence="2 3">
    <name type="scientific">Umbelopsis vinacea</name>
    <dbReference type="NCBI Taxonomy" id="44442"/>
    <lineage>
        <taxon>Eukaryota</taxon>
        <taxon>Fungi</taxon>
        <taxon>Fungi incertae sedis</taxon>
        <taxon>Mucoromycota</taxon>
        <taxon>Mucoromycotina</taxon>
        <taxon>Umbelopsidomycetes</taxon>
        <taxon>Umbelopsidales</taxon>
        <taxon>Umbelopsidaceae</taxon>
        <taxon>Umbelopsis</taxon>
    </lineage>
</organism>
<feature type="compositionally biased region" description="Low complexity" evidence="1">
    <location>
        <begin position="520"/>
        <end position="534"/>
    </location>
</feature>
<gene>
    <name evidence="2" type="ORF">INT44_008883</name>
</gene>
<feature type="compositionally biased region" description="Basic residues" evidence="1">
    <location>
        <begin position="507"/>
        <end position="519"/>
    </location>
</feature>
<proteinExistence type="predicted"/>
<feature type="compositionally biased region" description="Low complexity" evidence="1">
    <location>
        <begin position="489"/>
        <end position="506"/>
    </location>
</feature>
<feature type="compositionally biased region" description="Low complexity" evidence="1">
    <location>
        <begin position="415"/>
        <end position="432"/>
    </location>
</feature>
<feature type="region of interest" description="Disordered" evidence="1">
    <location>
        <begin position="361"/>
        <end position="380"/>
    </location>
</feature>
<feature type="compositionally biased region" description="Low complexity" evidence="1">
    <location>
        <begin position="548"/>
        <end position="577"/>
    </location>
</feature>
<protein>
    <submittedName>
        <fullName evidence="2">Uncharacterized protein</fullName>
    </submittedName>
</protein>
<evidence type="ECO:0000313" key="3">
    <source>
        <dbReference type="Proteomes" id="UP000612746"/>
    </source>
</evidence>
<dbReference type="AlphaFoldDB" id="A0A8H7Q0W5"/>
<keyword evidence="3" id="KW-1185">Reference proteome</keyword>
<accession>A0A8H7Q0W5</accession>
<evidence type="ECO:0000313" key="2">
    <source>
        <dbReference type="EMBL" id="KAG2183872.1"/>
    </source>
</evidence>
<dbReference type="EMBL" id="JAEPRA010000006">
    <property type="protein sequence ID" value="KAG2183872.1"/>
    <property type="molecule type" value="Genomic_DNA"/>
</dbReference>
<comment type="caution">
    <text evidence="2">The sequence shown here is derived from an EMBL/GenBank/DDBJ whole genome shotgun (WGS) entry which is preliminary data.</text>
</comment>
<feature type="region of interest" description="Disordered" evidence="1">
    <location>
        <begin position="438"/>
        <end position="457"/>
    </location>
</feature>
<dbReference type="OrthoDB" id="2492338at2759"/>
<sequence length="668" mass="69210">MKATRAYIIALKRYLWRKTAPYYTTRPVRPRPPPRSFKWRPRKMAIDGPSFHDDDPMDIDQPFEHGMMDCRGTSQEHCEDMVICPLSPVSSPRGHSPVPVDVCLSAASAFARSCPPAASARSRLVCRSSRDRLSARSAAAASGASHPVSRCRVPAGAEKHLAGPAISSPAPIEVVSLAPSSLEPSALEALPLVVSSAAVESGASLLPEVESACPASYVSPAPAVWSLVVSSAAVESGGSLLPEVKSACPASHVSSALAASSLVVSSAAVESGGCLLPEVQSAFPASAVSLVVAALSADVSSAVVVPPVSPLPEVKRSASLVDSSSVVALAVVVPPVSPLLGAKRSAASLVVSTPVVALASVVPSPSSPPPGSLLEVPRRQIAMPRGRFARRFRASSQSSRRERKQQRDRTPSPPSSSASSSPSLSPSPFSGGRRVRRRLLSSSSPPGPLPEAPRRRIAIPRGRFARRFSAVPQSLLATQSLQRDRTTCSPLSSSSSSRAPSPSAGGRRVRRRLCRKPARKPTAGSVSPRSSSSPSPRPSSSPSPRPSSPAAGSASPCTSPHSRSAAPSPTSSGPSSPFCLAGANHGAADQHRRPASPLSRDNTPPMPSRSGTVSPLELEPPLSPVNGSTAEHVGSVEDAIDMFQLLEAFQELDNGSSQPGSPKAEGEE</sequence>
<feature type="region of interest" description="Disordered" evidence="1">
    <location>
        <begin position="385"/>
        <end position="433"/>
    </location>
</feature>
<feature type="region of interest" description="Disordered" evidence="1">
    <location>
        <begin position="476"/>
        <end position="636"/>
    </location>
</feature>
<evidence type="ECO:0000256" key="1">
    <source>
        <dbReference type="SAM" id="MobiDB-lite"/>
    </source>
</evidence>
<feature type="compositionally biased region" description="Pro residues" evidence="1">
    <location>
        <begin position="535"/>
        <end position="547"/>
    </location>
</feature>